<comment type="caution">
    <text evidence="2">The sequence shown here is derived from an EMBL/GenBank/DDBJ whole genome shotgun (WGS) entry which is preliminary data.</text>
</comment>
<evidence type="ECO:0000313" key="3">
    <source>
        <dbReference type="Proteomes" id="UP000637002"/>
    </source>
</evidence>
<dbReference type="EMBL" id="BMGG01000004">
    <property type="protein sequence ID" value="GGC64180.1"/>
    <property type="molecule type" value="Genomic_DNA"/>
</dbReference>
<feature type="coiled-coil region" evidence="1">
    <location>
        <begin position="28"/>
        <end position="55"/>
    </location>
</feature>
<evidence type="ECO:0008006" key="4">
    <source>
        <dbReference type="Google" id="ProtNLM"/>
    </source>
</evidence>
<keyword evidence="3" id="KW-1185">Reference proteome</keyword>
<name>A0A916XEA4_9HYPH</name>
<reference evidence="2" key="2">
    <citation type="submission" date="2020-09" db="EMBL/GenBank/DDBJ databases">
        <authorList>
            <person name="Sun Q."/>
            <person name="Zhou Y."/>
        </authorList>
    </citation>
    <scope>NUCLEOTIDE SEQUENCE</scope>
    <source>
        <strain evidence="2">CGMCC 1.12919</strain>
    </source>
</reference>
<dbReference type="RefSeq" id="WP_188609365.1">
    <property type="nucleotide sequence ID" value="NZ_BMGG01000004.1"/>
</dbReference>
<protein>
    <recommendedName>
        <fullName evidence="4">DUF1192 domain-containing protein</fullName>
    </recommendedName>
</protein>
<evidence type="ECO:0000313" key="2">
    <source>
        <dbReference type="EMBL" id="GGC64180.1"/>
    </source>
</evidence>
<reference evidence="2" key="1">
    <citation type="journal article" date="2014" name="Int. J. Syst. Evol. Microbiol.">
        <title>Complete genome sequence of Corynebacterium casei LMG S-19264T (=DSM 44701T), isolated from a smear-ripened cheese.</title>
        <authorList>
            <consortium name="US DOE Joint Genome Institute (JGI-PGF)"/>
            <person name="Walter F."/>
            <person name="Albersmeier A."/>
            <person name="Kalinowski J."/>
            <person name="Ruckert C."/>
        </authorList>
    </citation>
    <scope>NUCLEOTIDE SEQUENCE</scope>
    <source>
        <strain evidence="2">CGMCC 1.12919</strain>
    </source>
</reference>
<evidence type="ECO:0000256" key="1">
    <source>
        <dbReference type="SAM" id="Coils"/>
    </source>
</evidence>
<dbReference type="Proteomes" id="UP000637002">
    <property type="component" value="Unassembled WGS sequence"/>
</dbReference>
<organism evidence="2 3">
    <name type="scientific">Chelatococcus reniformis</name>
    <dbReference type="NCBI Taxonomy" id="1494448"/>
    <lineage>
        <taxon>Bacteria</taxon>
        <taxon>Pseudomonadati</taxon>
        <taxon>Pseudomonadota</taxon>
        <taxon>Alphaproteobacteria</taxon>
        <taxon>Hyphomicrobiales</taxon>
        <taxon>Chelatococcaceae</taxon>
        <taxon>Chelatococcus</taxon>
    </lineage>
</organism>
<sequence>MNEPFVDDRPRPKPPVHEIGQDLATLSLAELDERVAALTAEIERLKAARTRKEASRNAADSVFKL</sequence>
<dbReference type="AlphaFoldDB" id="A0A916XEA4"/>
<proteinExistence type="predicted"/>
<gene>
    <name evidence="2" type="ORF">GCM10010994_23530</name>
</gene>
<keyword evidence="1" id="KW-0175">Coiled coil</keyword>
<accession>A0A916XEA4</accession>
<dbReference type="InterPro" id="IPR009579">
    <property type="entry name" value="DUF1192"/>
</dbReference>
<dbReference type="Pfam" id="PF06698">
    <property type="entry name" value="DUF1192"/>
    <property type="match status" value="1"/>
</dbReference>